<evidence type="ECO:0000313" key="9">
    <source>
        <dbReference type="Proteomes" id="UP001642405"/>
    </source>
</evidence>
<dbReference type="InterPro" id="IPR019156">
    <property type="entry name" value="Ataxin-10_domain"/>
</dbReference>
<accession>A0ABP0BTL9</accession>
<dbReference type="PANTHER" id="PTHR13255">
    <property type="entry name" value="ATAXIN-10"/>
    <property type="match status" value="1"/>
</dbReference>
<gene>
    <name evidence="8" type="ORF">SCUCBS95973_005010</name>
</gene>
<dbReference type="InterPro" id="IPR051374">
    <property type="entry name" value="Ataxin-10/CTR86_families"/>
</dbReference>
<feature type="compositionally biased region" description="Low complexity" evidence="6">
    <location>
        <begin position="1016"/>
        <end position="1034"/>
    </location>
</feature>
<feature type="compositionally biased region" description="Basic residues" evidence="6">
    <location>
        <begin position="524"/>
        <end position="550"/>
    </location>
</feature>
<feature type="compositionally biased region" description="Basic and acidic residues" evidence="6">
    <location>
        <begin position="508"/>
        <end position="523"/>
    </location>
</feature>
<sequence length="1438" mass="158002">MAPIATGNVPPVDRISAPSSKQSIEEVCFSAGLICLDGHFHDEPAIPGPLTQDRVAGIVARTLEKTHSRKDVREALARNVEVWVYLTRIFNNAIDSLSLRCFAGMPGSAYDDKASTDAVPNGSSNSSINGSHGHGHAHTHTHVHTHAHAHSHIYSLMGHDSPELIILHHGTLKEDLQILNKLMHIARNMLVCSVPKVPQDICAAVSFDSVVFQVIVLCVNIVGKGYHGDVLDDVSRSKLNEIYDLFKKLLVTSLQQVHNWTAKNDRNKMAFWYYIFFEDDTVPEELETIGGDGTGYRPDLARVELEHWLERNASLCTEAHERLVDYASTHQNKAPGMPSLNSPLARLWIPNHLLDPGLGRDQAKYDHDEAFGRVSHENEIWWERVSDPNRDEWRLPMPDRAYGKRRQSFLKHILPHRFSPRWRMRDEDAAQGHTIHMTGEYFRVPGNGDARLDSLIEEFGGSDEDEDYEDGDEDEGELGPGDGNEDAEADVRNDKEDHEDGEGGGEDDEHHDHEHDHDHDHGHGRSCHRYHHHHHHHHDHDHDHHHHHHDHDHDDEEDHEGPYLDANGNPLDEYDDNDDDLDDEDDEDDEDGHHHHHGQHSDRDDRDDLDNDIDSYGEGPALGIVTEIPNILDPKQIEALHMIIKSCILDTMGCGLTPHGESLQQARCKYLMASDIGRSLLRELLVFIAVWDQEESSLIWELTSQILEAIHDASLLPYAWTELRIPKDVVSPAQAVMLRMINYFFRKKYLGQNAPPTASNGAPPRQRVDARDMRLVHFLVSSLRCRMVPECLAFMSVQCDIRRGNTDGSVFPIETWDMERARDGLSQVLELFATIAGIEEIRAKLVDWELAAELVALLKGLEEAIPKKPLVDAVPHRNSNVAAAAAGRGAAAAGAARVAQQPLPPPPPQAPVPPPIPTTVQEPAYKFPWAGIKTQVLSILATLLQPEPGRSSPGNRLVQNQIMEEKGMLALLNACVYDDHNRFARERVQICLKYLMDGCEEANMFVRELVKSTPMPASGASGPGQGQQAPANGVRRVRVDGVEGEIKVRVRSEGTPSAPGAAGPAQAPQALPALAAPPVPQAARAQTTPVPQAPVAAPPAVASPASTASSISHTVAEASPPSVPPPAPTPGQSHGTPVLPSQLAVAPTGPPGTARQRKQRQKRQQRQQRLKVQEAQDALGDQAAQEGVAQQPQAQAQAQQSQQALAQAQATPQHNHHQQKLKQAQTAQPATSTPRVFGPPPPPPPIAPALASLAAQMSQLTSLPTAHLFQPNSLGLTPALAGQIGMSQQQPPTGKMAETLAARRARCESLLGEIVSLSDHTARMAVSMDRGEMPLPEDTLMNFVKSQKFLDRCRERLTRPVSGAPDALVEEGSNLTSSMLADPLGSLFSGLGVPSSDQEGAVAMPPTSLEDQYRLVEQALLYLTEDLAKNPDPAHQQR</sequence>
<dbReference type="PANTHER" id="PTHR13255:SF0">
    <property type="entry name" value="ATAXIN-10"/>
    <property type="match status" value="1"/>
</dbReference>
<feature type="region of interest" description="Disordered" evidence="6">
    <location>
        <begin position="1077"/>
        <end position="1249"/>
    </location>
</feature>
<feature type="compositionally biased region" description="Basic residues" evidence="6">
    <location>
        <begin position="1155"/>
        <end position="1169"/>
    </location>
</feature>
<feature type="region of interest" description="Disordered" evidence="6">
    <location>
        <begin position="461"/>
        <end position="615"/>
    </location>
</feature>
<feature type="compositionally biased region" description="Low complexity" evidence="6">
    <location>
        <begin position="121"/>
        <end position="131"/>
    </location>
</feature>
<feature type="region of interest" description="Disordered" evidence="6">
    <location>
        <begin position="114"/>
        <end position="144"/>
    </location>
</feature>
<feature type="region of interest" description="Disordered" evidence="6">
    <location>
        <begin position="1014"/>
        <end position="1036"/>
    </location>
</feature>
<evidence type="ECO:0000256" key="5">
    <source>
        <dbReference type="ARBA" id="ARBA00044801"/>
    </source>
</evidence>
<feature type="domain" description="Ataxin-10" evidence="7">
    <location>
        <begin position="955"/>
        <end position="1011"/>
    </location>
</feature>
<reference evidence="8 9" key="1">
    <citation type="submission" date="2024-01" db="EMBL/GenBank/DDBJ databases">
        <authorList>
            <person name="Allen C."/>
            <person name="Tagirdzhanova G."/>
        </authorList>
    </citation>
    <scope>NUCLEOTIDE SEQUENCE [LARGE SCALE GENOMIC DNA]</scope>
</reference>
<comment type="similarity">
    <text evidence="1">Belongs to the ataxin-10 family.</text>
</comment>
<evidence type="ECO:0000259" key="7">
    <source>
        <dbReference type="Pfam" id="PF09759"/>
    </source>
</evidence>
<comment type="caution">
    <text evidence="8">The sequence shown here is derived from an EMBL/GenBank/DDBJ whole genome shotgun (WGS) entry which is preliminary data.</text>
</comment>
<feature type="compositionally biased region" description="Acidic residues" evidence="6">
    <location>
        <begin position="572"/>
        <end position="590"/>
    </location>
</feature>
<organism evidence="8 9">
    <name type="scientific">Sporothrix curviconia</name>
    <dbReference type="NCBI Taxonomy" id="1260050"/>
    <lineage>
        <taxon>Eukaryota</taxon>
        <taxon>Fungi</taxon>
        <taxon>Dikarya</taxon>
        <taxon>Ascomycota</taxon>
        <taxon>Pezizomycotina</taxon>
        <taxon>Sordariomycetes</taxon>
        <taxon>Sordariomycetidae</taxon>
        <taxon>Ophiostomatales</taxon>
        <taxon>Ophiostomataceae</taxon>
        <taxon>Sporothrix</taxon>
    </lineage>
</organism>
<feature type="compositionally biased region" description="Acidic residues" evidence="6">
    <location>
        <begin position="461"/>
        <end position="488"/>
    </location>
</feature>
<evidence type="ECO:0000256" key="2">
    <source>
        <dbReference type="ARBA" id="ARBA00022618"/>
    </source>
</evidence>
<keyword evidence="9" id="KW-1185">Reference proteome</keyword>
<keyword evidence="3" id="KW-0131">Cell cycle</keyword>
<feature type="compositionally biased region" description="Basic residues" evidence="6">
    <location>
        <begin position="133"/>
        <end position="144"/>
    </location>
</feature>
<evidence type="ECO:0000313" key="8">
    <source>
        <dbReference type="EMBL" id="CAK7222953.1"/>
    </source>
</evidence>
<evidence type="ECO:0000256" key="1">
    <source>
        <dbReference type="ARBA" id="ARBA00008384"/>
    </source>
</evidence>
<name>A0ABP0BTL9_9PEZI</name>
<evidence type="ECO:0000256" key="6">
    <source>
        <dbReference type="SAM" id="MobiDB-lite"/>
    </source>
</evidence>
<comment type="function">
    <text evidence="4">May play a role in the regulation of cytokinesis.</text>
</comment>
<evidence type="ECO:0000256" key="4">
    <source>
        <dbReference type="ARBA" id="ARBA00044746"/>
    </source>
</evidence>
<feature type="compositionally biased region" description="Polar residues" evidence="6">
    <location>
        <begin position="1221"/>
        <end position="1234"/>
    </location>
</feature>
<evidence type="ECO:0000256" key="3">
    <source>
        <dbReference type="ARBA" id="ARBA00023306"/>
    </source>
</evidence>
<feature type="compositionally biased region" description="Pro residues" evidence="6">
    <location>
        <begin position="1237"/>
        <end position="1247"/>
    </location>
</feature>
<dbReference type="Proteomes" id="UP001642405">
    <property type="component" value="Unassembled WGS sequence"/>
</dbReference>
<dbReference type="Pfam" id="PF09759">
    <property type="entry name" value="Atx10homo_assoc"/>
    <property type="match status" value="1"/>
</dbReference>
<protein>
    <recommendedName>
        <fullName evidence="5">Ataxin-10 homolog</fullName>
    </recommendedName>
</protein>
<dbReference type="EMBL" id="CAWUHB010000026">
    <property type="protein sequence ID" value="CAK7222953.1"/>
    <property type="molecule type" value="Genomic_DNA"/>
</dbReference>
<feature type="compositionally biased region" description="Basic and acidic residues" evidence="6">
    <location>
        <begin position="489"/>
        <end position="498"/>
    </location>
</feature>
<feature type="compositionally biased region" description="Low complexity" evidence="6">
    <location>
        <begin position="1081"/>
        <end position="1120"/>
    </location>
</feature>
<feature type="compositionally biased region" description="Low complexity" evidence="6">
    <location>
        <begin position="1182"/>
        <end position="1210"/>
    </location>
</feature>
<keyword evidence="2" id="KW-0132">Cell division</keyword>
<proteinExistence type="inferred from homology"/>